<reference evidence="8 10" key="3">
    <citation type="submission" date="2024-06" db="EMBL/GenBank/DDBJ databases">
        <title>Halorubrum miltondacostae sp. nov., a potential PHA producer isolated from an inland solar saltern in Rio Maior, Portugal.</title>
        <authorList>
            <person name="Albuquerque L."/>
            <person name="Viver T."/>
            <person name="Barroso C."/>
            <person name="Claudino R."/>
            <person name="Galvan M."/>
            <person name="Simoes G."/>
            <person name="Lobo Da Cunha A."/>
            <person name="Egas C."/>
        </authorList>
    </citation>
    <scope>NUCLEOTIDE SEQUENCE [LARGE SCALE GENOMIC DNA]</scope>
    <source>
        <strain evidence="8 10">DSM 18646</strain>
    </source>
</reference>
<feature type="transmembrane region" description="Helical" evidence="5">
    <location>
        <begin position="44"/>
        <end position="64"/>
    </location>
</feature>
<keyword evidence="3 5" id="KW-1133">Transmembrane helix</keyword>
<dbReference type="Gene3D" id="1.20.1420.30">
    <property type="entry name" value="NCX, central ion-binding region"/>
    <property type="match status" value="1"/>
</dbReference>
<evidence type="ECO:0000259" key="6">
    <source>
        <dbReference type="Pfam" id="PF01699"/>
    </source>
</evidence>
<feature type="transmembrane region" description="Helical" evidence="5">
    <location>
        <begin position="240"/>
        <end position="258"/>
    </location>
</feature>
<dbReference type="Proteomes" id="UP001567571">
    <property type="component" value="Unassembled WGS sequence"/>
</dbReference>
<accession>A0AAV3SPR4</accession>
<sequence>MASTTAVAVDLALISGSVAALWLGAERLVGSATRIAQRLGVSDLVIGLSVVAIGTSAPEFAVTVDAALTGRADIAVGNVVGSNLFNLGFILGGVAMTSVTVAAAPEVIRRDGTVLVGGSLLVLGFLRDLELARWEGAVLVGLLVAYLVYLFVSEQSLKQETRDRREFRRRDVALLLVGLGLVVGGGRLLVGSAADLARAAGLSEWVIGVTVVAAGTSTPELATSVVAARRGSAGVTVGNLIGSDLFNLLGVLGLAAIIRPPTVASTAIQGLLWVTALVLVALAMLWSEGELTRPEGALLVGIAAVRWALDLAGLGPSVP</sequence>
<evidence type="ECO:0000256" key="4">
    <source>
        <dbReference type="ARBA" id="ARBA00023136"/>
    </source>
</evidence>
<dbReference type="RefSeq" id="WP_343776470.1">
    <property type="nucleotide sequence ID" value="NZ_BAAADQ010000002.1"/>
</dbReference>
<feature type="transmembrane region" description="Helical" evidence="5">
    <location>
        <begin position="264"/>
        <end position="286"/>
    </location>
</feature>
<comment type="caution">
    <text evidence="7">The sequence shown here is derived from an EMBL/GenBank/DDBJ whole genome shotgun (WGS) entry which is preliminary data.</text>
</comment>
<proteinExistence type="predicted"/>
<dbReference type="EMBL" id="JBEDNW010000004">
    <property type="protein sequence ID" value="MEZ3167508.1"/>
    <property type="molecule type" value="Genomic_DNA"/>
</dbReference>
<gene>
    <name evidence="8" type="ORF">ABNG02_09245</name>
    <name evidence="7" type="ORF">GCM10008994_05800</name>
</gene>
<dbReference type="GO" id="GO:0008273">
    <property type="term" value="F:calcium, potassium:sodium antiporter activity"/>
    <property type="evidence" value="ECO:0007669"/>
    <property type="project" value="TreeGrafter"/>
</dbReference>
<comment type="subcellular location">
    <subcellularLocation>
        <location evidence="1">Membrane</location>
        <topology evidence="1">Multi-pass membrane protein</topology>
    </subcellularLocation>
</comment>
<dbReference type="Pfam" id="PF01699">
    <property type="entry name" value="Na_Ca_ex"/>
    <property type="match status" value="2"/>
</dbReference>
<evidence type="ECO:0000313" key="7">
    <source>
        <dbReference type="EMBL" id="GAA0533810.1"/>
    </source>
</evidence>
<dbReference type="PANTHER" id="PTHR10846:SF8">
    <property type="entry name" value="INNER MEMBRANE PROTEIN YRBG"/>
    <property type="match status" value="1"/>
</dbReference>
<dbReference type="Proteomes" id="UP001501425">
    <property type="component" value="Unassembled WGS sequence"/>
</dbReference>
<feature type="domain" description="Sodium/calcium exchanger membrane region" evidence="6">
    <location>
        <begin position="172"/>
        <end position="302"/>
    </location>
</feature>
<dbReference type="PANTHER" id="PTHR10846">
    <property type="entry name" value="SODIUM/POTASSIUM/CALCIUM EXCHANGER"/>
    <property type="match status" value="1"/>
</dbReference>
<dbReference type="InterPro" id="IPR004481">
    <property type="entry name" value="K/Na/Ca-exchanger"/>
</dbReference>
<organism evidence="7 9">
    <name type="scientific">Halorubrum ejinorense</name>
    <dbReference type="NCBI Taxonomy" id="425309"/>
    <lineage>
        <taxon>Archaea</taxon>
        <taxon>Methanobacteriati</taxon>
        <taxon>Methanobacteriota</taxon>
        <taxon>Stenosarchaea group</taxon>
        <taxon>Halobacteria</taxon>
        <taxon>Halobacteriales</taxon>
        <taxon>Haloferacaceae</taxon>
        <taxon>Halorubrum</taxon>
    </lineage>
</organism>
<feature type="transmembrane region" description="Helical" evidence="5">
    <location>
        <begin position="205"/>
        <end position="228"/>
    </location>
</feature>
<dbReference type="GO" id="GO:0006874">
    <property type="term" value="P:intracellular calcium ion homeostasis"/>
    <property type="evidence" value="ECO:0007669"/>
    <property type="project" value="TreeGrafter"/>
</dbReference>
<keyword evidence="10" id="KW-1185">Reference proteome</keyword>
<dbReference type="AlphaFoldDB" id="A0AAV3SPR4"/>
<evidence type="ECO:0000256" key="3">
    <source>
        <dbReference type="ARBA" id="ARBA00022989"/>
    </source>
</evidence>
<evidence type="ECO:0000256" key="1">
    <source>
        <dbReference type="ARBA" id="ARBA00004141"/>
    </source>
</evidence>
<evidence type="ECO:0000256" key="2">
    <source>
        <dbReference type="ARBA" id="ARBA00022692"/>
    </source>
</evidence>
<feature type="transmembrane region" description="Helical" evidence="5">
    <location>
        <begin position="84"/>
        <end position="104"/>
    </location>
</feature>
<reference evidence="7" key="1">
    <citation type="journal article" date="2014" name="Int. J. Syst. Evol. Microbiol.">
        <title>Complete genome sequence of Corynebacterium casei LMG S-19264T (=DSM 44701T), isolated from a smear-ripened cheese.</title>
        <authorList>
            <consortium name="US DOE Joint Genome Institute (JGI-PGF)"/>
            <person name="Walter F."/>
            <person name="Albersmeier A."/>
            <person name="Kalinowski J."/>
            <person name="Ruckert C."/>
        </authorList>
    </citation>
    <scope>NUCLEOTIDE SEQUENCE</scope>
    <source>
        <strain evidence="7">JCM 14265</strain>
    </source>
</reference>
<dbReference type="GO" id="GO:0005262">
    <property type="term" value="F:calcium channel activity"/>
    <property type="evidence" value="ECO:0007669"/>
    <property type="project" value="TreeGrafter"/>
</dbReference>
<evidence type="ECO:0000256" key="5">
    <source>
        <dbReference type="SAM" id="Phobius"/>
    </source>
</evidence>
<evidence type="ECO:0000313" key="10">
    <source>
        <dbReference type="Proteomes" id="UP001567571"/>
    </source>
</evidence>
<feature type="transmembrane region" description="Helical" evidence="5">
    <location>
        <begin position="6"/>
        <end position="23"/>
    </location>
</feature>
<dbReference type="NCBIfam" id="TIGR00367">
    <property type="entry name" value="calcium/sodium antiporter"/>
    <property type="match status" value="1"/>
</dbReference>
<dbReference type="GO" id="GO:0005886">
    <property type="term" value="C:plasma membrane"/>
    <property type="evidence" value="ECO:0007669"/>
    <property type="project" value="TreeGrafter"/>
</dbReference>
<protein>
    <submittedName>
        <fullName evidence="7">Calcium/sodium antiporter</fullName>
    </submittedName>
</protein>
<keyword evidence="2 5" id="KW-0812">Transmembrane</keyword>
<dbReference type="EMBL" id="BAAADQ010000002">
    <property type="protein sequence ID" value="GAA0533810.1"/>
    <property type="molecule type" value="Genomic_DNA"/>
</dbReference>
<evidence type="ECO:0000313" key="8">
    <source>
        <dbReference type="EMBL" id="MEZ3167508.1"/>
    </source>
</evidence>
<dbReference type="InterPro" id="IPR044880">
    <property type="entry name" value="NCX_ion-bd_dom_sf"/>
</dbReference>
<name>A0AAV3SPR4_9EURY</name>
<feature type="transmembrane region" description="Helical" evidence="5">
    <location>
        <begin position="132"/>
        <end position="152"/>
    </location>
</feature>
<reference evidence="7" key="2">
    <citation type="submission" date="2023-12" db="EMBL/GenBank/DDBJ databases">
        <authorList>
            <person name="Sun Q."/>
            <person name="Inoue M."/>
        </authorList>
    </citation>
    <scope>NUCLEOTIDE SEQUENCE</scope>
    <source>
        <strain evidence="7">JCM 14265</strain>
    </source>
</reference>
<keyword evidence="4 5" id="KW-0472">Membrane</keyword>
<feature type="transmembrane region" description="Helical" evidence="5">
    <location>
        <begin position="172"/>
        <end position="193"/>
    </location>
</feature>
<evidence type="ECO:0000313" key="9">
    <source>
        <dbReference type="Proteomes" id="UP001501425"/>
    </source>
</evidence>
<dbReference type="InterPro" id="IPR004837">
    <property type="entry name" value="NaCa_Exmemb"/>
</dbReference>
<feature type="domain" description="Sodium/calcium exchanger membrane region" evidence="6">
    <location>
        <begin position="12"/>
        <end position="151"/>
    </location>
</feature>